<evidence type="ECO:0000256" key="10">
    <source>
        <dbReference type="ARBA" id="ARBA00022741"/>
    </source>
</evidence>
<dbReference type="AlphaFoldDB" id="A0A178VJD6"/>
<sequence length="877" mass="98309">MESLKKLLLVALIATSAIHLVQAQNQDGFISVDCGLSPNEVSPYIEPFTGLQFTTDSNFIETGKLGRIQASLEPKYRKSQTTLRYFPDGIRNCYNLTVTQGTNYLIRARAIYGNYDGLNIYPKFDLYIGPNFWVTIDLGKYVNGTWEEIIYIPKSNMLDVCLVKTGPSTPLISSLVLRPLANATYITQSGWLKTYVRVYLSDSNDVIRYPDDVYDRIWGSYFEPEWKKISTTLGVNSSSGFLPPQKALLTAASPANASAPLAIPEVLDLPSDKLYLFLHFSEIQVLKANETREFEIFWNKKLVYNAYSPVYLQTKTIRNPSPVTCERGECILEMIKTERSTLPPLLNAVEVFTVVEFPQPETDASDVVAIKNIKAIYGLTRVTWQGDPCVPQQFLWNGLNCNSMETSTPPRITSLDLSSSGLTGSISVVIQNLTHLEKLDLSNNNLTGEVPDFLANMKFLVFINLSKNNLNGFIPKALRDRENKGLKLIVDKNVDNCSPGSCTQKKKFPLLIVALTVSLILVSTVVLVLIYLPSQSIPPEANHTLDGVSETMIETKRKRFSYSEVIDMTNNFQRALGEGGFGVVYHGYLNGSEQVAVKLLSQSSVQGYKEFKAEVELLLRVHHINLVSLVGYCDDRNHLALVYEYMSNGDLKHHLSGRNNGFVLSWSTRLQIAVDAALGLEYLHIGCRPSMVHRDVKSTNILLGEQFTAKMADFGLSRSFQIGDENHISTVVAGTPGYLDPEYYRTSRLAEKSDIYSFGIVLLEMITSQHAIDRTRVKHHITDWVVSLISRGDITRIIDPNLQGNYNSRSVWRALELAMSCANPTSEKRPNMSQVVIDLKECLATENSTRSEKDMSSHSSDLDRSMNFYTDMVPRAR</sequence>
<evidence type="ECO:0000256" key="5">
    <source>
        <dbReference type="ARBA" id="ARBA00022614"/>
    </source>
</evidence>
<dbReference type="PANTHER" id="PTHR45631">
    <property type="entry name" value="OS07G0107800 PROTEIN-RELATED"/>
    <property type="match status" value="1"/>
</dbReference>
<proteinExistence type="predicted"/>
<evidence type="ECO:0000256" key="1">
    <source>
        <dbReference type="ARBA" id="ARBA00004167"/>
    </source>
</evidence>
<evidence type="ECO:0000256" key="20">
    <source>
        <dbReference type="SAM" id="SignalP"/>
    </source>
</evidence>
<evidence type="ECO:0000256" key="12">
    <source>
        <dbReference type="ARBA" id="ARBA00022840"/>
    </source>
</evidence>
<comment type="subcellular location">
    <subcellularLocation>
        <location evidence="1">Membrane</location>
        <topology evidence="1">Single-pass membrane protein</topology>
    </subcellularLocation>
</comment>
<dbReference type="SUPFAM" id="SSF52058">
    <property type="entry name" value="L domain-like"/>
    <property type="match status" value="1"/>
</dbReference>
<dbReference type="EC" id="2.7.11.1" evidence="2"/>
<dbReference type="GO" id="GO:0004674">
    <property type="term" value="F:protein serine/threonine kinase activity"/>
    <property type="evidence" value="ECO:0007669"/>
    <property type="project" value="UniProtKB-KW"/>
</dbReference>
<evidence type="ECO:0000256" key="4">
    <source>
        <dbReference type="ARBA" id="ARBA00022553"/>
    </source>
</evidence>
<dbReference type="FunFam" id="1.10.510.10:FF:000146">
    <property type="entry name" value="LRR receptor-like serine/threonine-protein kinase IOS1"/>
    <property type="match status" value="1"/>
</dbReference>
<evidence type="ECO:0000256" key="3">
    <source>
        <dbReference type="ARBA" id="ARBA00022527"/>
    </source>
</evidence>
<keyword evidence="6" id="KW-0808">Transferase</keyword>
<dbReference type="InterPro" id="IPR001245">
    <property type="entry name" value="Ser-Thr/Tyr_kinase_cat_dom"/>
</dbReference>
<comment type="catalytic activity">
    <reaction evidence="17">
        <text>L-seryl-[protein] + ATP = O-phospho-L-seryl-[protein] + ADP + H(+)</text>
        <dbReference type="Rhea" id="RHEA:17989"/>
        <dbReference type="Rhea" id="RHEA-COMP:9863"/>
        <dbReference type="Rhea" id="RHEA-COMP:11604"/>
        <dbReference type="ChEBI" id="CHEBI:15378"/>
        <dbReference type="ChEBI" id="CHEBI:29999"/>
        <dbReference type="ChEBI" id="CHEBI:30616"/>
        <dbReference type="ChEBI" id="CHEBI:83421"/>
        <dbReference type="ChEBI" id="CHEBI:456216"/>
        <dbReference type="EC" id="2.7.11.1"/>
    </reaction>
</comment>
<feature type="transmembrane region" description="Helical" evidence="19">
    <location>
        <begin position="508"/>
        <end position="532"/>
    </location>
</feature>
<evidence type="ECO:0000256" key="8">
    <source>
        <dbReference type="ARBA" id="ARBA00022729"/>
    </source>
</evidence>
<dbReference type="PROSITE" id="PS51450">
    <property type="entry name" value="LRR"/>
    <property type="match status" value="1"/>
</dbReference>
<reference evidence="23" key="1">
    <citation type="journal article" date="2016" name="Proc. Natl. Acad. Sci. U.S.A.">
        <title>Chromosome-level assembly of Arabidopsis thaliana Ler reveals the extent of translocation and inversion polymorphisms.</title>
        <authorList>
            <person name="Zapata L."/>
            <person name="Ding J."/>
            <person name="Willing E.M."/>
            <person name="Hartwig B."/>
            <person name="Bezdan D."/>
            <person name="Jiao W.B."/>
            <person name="Patel V."/>
            <person name="Velikkakam James G."/>
            <person name="Koornneef M."/>
            <person name="Ossowski S."/>
            <person name="Schneeberger K."/>
        </authorList>
    </citation>
    <scope>NUCLEOTIDE SEQUENCE [LARGE SCALE GENOMIC DNA]</scope>
    <source>
        <strain evidence="23">cv. Landsberg erecta</strain>
    </source>
</reference>
<gene>
    <name evidence="22" type="ordered locus">AXX17_At3g40240</name>
</gene>
<comment type="caution">
    <text evidence="22">The sequence shown here is derived from an EMBL/GenBank/DDBJ whole genome shotgun (WGS) entry which is preliminary data.</text>
</comment>
<evidence type="ECO:0000256" key="15">
    <source>
        <dbReference type="ARBA" id="ARBA00023170"/>
    </source>
</evidence>
<dbReference type="SMART" id="SM00220">
    <property type="entry name" value="S_TKc"/>
    <property type="match status" value="1"/>
</dbReference>
<dbReference type="SUPFAM" id="SSF56112">
    <property type="entry name" value="Protein kinase-like (PK-like)"/>
    <property type="match status" value="1"/>
</dbReference>
<protein>
    <recommendedName>
        <fullName evidence="2">non-specific serine/threonine protein kinase</fullName>
        <ecNumber evidence="2">2.7.11.1</ecNumber>
    </recommendedName>
</protein>
<evidence type="ECO:0000256" key="6">
    <source>
        <dbReference type="ARBA" id="ARBA00022679"/>
    </source>
</evidence>
<feature type="signal peptide" evidence="20">
    <location>
        <begin position="1"/>
        <end position="23"/>
    </location>
</feature>
<dbReference type="GO" id="GO:0016020">
    <property type="term" value="C:membrane"/>
    <property type="evidence" value="ECO:0007669"/>
    <property type="project" value="UniProtKB-SubCell"/>
</dbReference>
<dbReference type="InterPro" id="IPR000719">
    <property type="entry name" value="Prot_kinase_dom"/>
</dbReference>
<feature type="domain" description="Protein kinase" evidence="21">
    <location>
        <begin position="570"/>
        <end position="843"/>
    </location>
</feature>
<dbReference type="InterPro" id="IPR001611">
    <property type="entry name" value="Leu-rich_rpt"/>
</dbReference>
<evidence type="ECO:0000313" key="22">
    <source>
        <dbReference type="EMBL" id="OAP05425.1"/>
    </source>
</evidence>
<organism evidence="22 23">
    <name type="scientific">Arabidopsis thaliana</name>
    <name type="common">Mouse-ear cress</name>
    <dbReference type="NCBI Taxonomy" id="3702"/>
    <lineage>
        <taxon>Eukaryota</taxon>
        <taxon>Viridiplantae</taxon>
        <taxon>Streptophyta</taxon>
        <taxon>Embryophyta</taxon>
        <taxon>Tracheophyta</taxon>
        <taxon>Spermatophyta</taxon>
        <taxon>Magnoliopsida</taxon>
        <taxon>eudicotyledons</taxon>
        <taxon>Gunneridae</taxon>
        <taxon>Pentapetalae</taxon>
        <taxon>rosids</taxon>
        <taxon>malvids</taxon>
        <taxon>Brassicales</taxon>
        <taxon>Brassicaceae</taxon>
        <taxon>Camelineae</taxon>
        <taxon>Arabidopsis</taxon>
    </lineage>
</organism>
<evidence type="ECO:0000313" key="23">
    <source>
        <dbReference type="Proteomes" id="UP000078284"/>
    </source>
</evidence>
<dbReference type="InterPro" id="IPR032675">
    <property type="entry name" value="LRR_dom_sf"/>
</dbReference>
<evidence type="ECO:0000259" key="21">
    <source>
        <dbReference type="PROSITE" id="PS50011"/>
    </source>
</evidence>
<keyword evidence="10 18" id="KW-0547">Nucleotide-binding</keyword>
<dbReference type="InterPro" id="IPR024788">
    <property type="entry name" value="Malectin-like_Carb-bd_dom"/>
</dbReference>
<evidence type="ECO:0000256" key="18">
    <source>
        <dbReference type="PROSITE-ProRule" id="PRU10141"/>
    </source>
</evidence>
<evidence type="ECO:0000256" key="14">
    <source>
        <dbReference type="ARBA" id="ARBA00023136"/>
    </source>
</evidence>
<dbReference type="EMBL" id="LUHQ01000003">
    <property type="protein sequence ID" value="OAP05425.1"/>
    <property type="molecule type" value="Genomic_DNA"/>
</dbReference>
<keyword evidence="4" id="KW-0597">Phosphoprotein</keyword>
<keyword evidence="8 20" id="KW-0732">Signal</keyword>
<dbReference type="Pfam" id="PF13855">
    <property type="entry name" value="LRR_8"/>
    <property type="match status" value="1"/>
</dbReference>
<dbReference type="FunFam" id="3.80.10.10:FF:000129">
    <property type="entry name" value="Leucine-rich repeat receptor-like kinase"/>
    <property type="match status" value="1"/>
</dbReference>
<dbReference type="CDD" id="cd14066">
    <property type="entry name" value="STKc_IRAK"/>
    <property type="match status" value="1"/>
</dbReference>
<dbReference type="InterPro" id="IPR011009">
    <property type="entry name" value="Kinase-like_dom_sf"/>
</dbReference>
<dbReference type="PROSITE" id="PS00107">
    <property type="entry name" value="PROTEIN_KINASE_ATP"/>
    <property type="match status" value="1"/>
</dbReference>
<dbReference type="PROSITE" id="PS00108">
    <property type="entry name" value="PROTEIN_KINASE_ST"/>
    <property type="match status" value="1"/>
</dbReference>
<evidence type="ECO:0000256" key="17">
    <source>
        <dbReference type="ARBA" id="ARBA00048679"/>
    </source>
</evidence>
<keyword evidence="3" id="KW-0723">Serine/threonine-protein kinase</keyword>
<dbReference type="FunFam" id="3.30.200.20:FF:000394">
    <property type="entry name" value="Leucine-rich repeat receptor-like protein kinase"/>
    <property type="match status" value="1"/>
</dbReference>
<keyword evidence="11" id="KW-0418">Kinase</keyword>
<evidence type="ECO:0000256" key="13">
    <source>
        <dbReference type="ARBA" id="ARBA00022989"/>
    </source>
</evidence>
<dbReference type="Pfam" id="PF12819">
    <property type="entry name" value="Malectin_like"/>
    <property type="match status" value="1"/>
</dbReference>
<keyword evidence="13 19" id="KW-1133">Transmembrane helix</keyword>
<dbReference type="Pfam" id="PF07714">
    <property type="entry name" value="PK_Tyr_Ser-Thr"/>
    <property type="match status" value="1"/>
</dbReference>
<name>A0A178VJD6_ARATH</name>
<feature type="chain" id="PRO_5008094976" description="non-specific serine/threonine protein kinase" evidence="20">
    <location>
        <begin position="24"/>
        <end position="877"/>
    </location>
</feature>
<dbReference type="InterPro" id="IPR008271">
    <property type="entry name" value="Ser/Thr_kinase_AS"/>
</dbReference>
<dbReference type="PANTHER" id="PTHR45631:SF69">
    <property type="entry name" value="LEUCINE-RICH REPEAT PROTEIN KINASE FAMILY PROTEIN"/>
    <property type="match status" value="1"/>
</dbReference>
<keyword evidence="12 18" id="KW-0067">ATP-binding</keyword>
<dbReference type="InterPro" id="IPR017441">
    <property type="entry name" value="Protein_kinase_ATP_BS"/>
</dbReference>
<keyword evidence="14 19" id="KW-0472">Membrane</keyword>
<dbReference type="PROSITE" id="PS50011">
    <property type="entry name" value="PROTEIN_KINASE_DOM"/>
    <property type="match status" value="1"/>
</dbReference>
<dbReference type="GO" id="GO:0005524">
    <property type="term" value="F:ATP binding"/>
    <property type="evidence" value="ECO:0007669"/>
    <property type="project" value="UniProtKB-UniRule"/>
</dbReference>
<comment type="catalytic activity">
    <reaction evidence="16">
        <text>L-threonyl-[protein] + ATP = O-phospho-L-threonyl-[protein] + ADP + H(+)</text>
        <dbReference type="Rhea" id="RHEA:46608"/>
        <dbReference type="Rhea" id="RHEA-COMP:11060"/>
        <dbReference type="Rhea" id="RHEA-COMP:11605"/>
        <dbReference type="ChEBI" id="CHEBI:15378"/>
        <dbReference type="ChEBI" id="CHEBI:30013"/>
        <dbReference type="ChEBI" id="CHEBI:30616"/>
        <dbReference type="ChEBI" id="CHEBI:61977"/>
        <dbReference type="ChEBI" id="CHEBI:456216"/>
        <dbReference type="EC" id="2.7.11.1"/>
    </reaction>
</comment>
<evidence type="ECO:0000256" key="16">
    <source>
        <dbReference type="ARBA" id="ARBA00047899"/>
    </source>
</evidence>
<dbReference type="Gene3D" id="3.30.200.20">
    <property type="entry name" value="Phosphorylase Kinase, domain 1"/>
    <property type="match status" value="1"/>
</dbReference>
<keyword evidence="15" id="KW-0675">Receptor</keyword>
<dbReference type="Proteomes" id="UP000078284">
    <property type="component" value="Chromosome 3"/>
</dbReference>
<evidence type="ECO:0000256" key="11">
    <source>
        <dbReference type="ARBA" id="ARBA00022777"/>
    </source>
</evidence>
<dbReference type="Gene3D" id="3.80.10.10">
    <property type="entry name" value="Ribonuclease Inhibitor"/>
    <property type="match status" value="1"/>
</dbReference>
<keyword evidence="7 19" id="KW-0812">Transmembrane</keyword>
<keyword evidence="9" id="KW-0677">Repeat</keyword>
<evidence type="ECO:0000256" key="9">
    <source>
        <dbReference type="ARBA" id="ARBA00022737"/>
    </source>
</evidence>
<evidence type="ECO:0000256" key="2">
    <source>
        <dbReference type="ARBA" id="ARBA00012513"/>
    </source>
</evidence>
<keyword evidence="5" id="KW-0433">Leucine-rich repeat</keyword>
<accession>A0A178VJD6</accession>
<feature type="binding site" evidence="18">
    <location>
        <position position="598"/>
    </location>
    <ligand>
        <name>ATP</name>
        <dbReference type="ChEBI" id="CHEBI:30616"/>
    </ligand>
</feature>
<evidence type="ECO:0000256" key="19">
    <source>
        <dbReference type="SAM" id="Phobius"/>
    </source>
</evidence>
<dbReference type="Gene3D" id="1.10.510.10">
    <property type="entry name" value="Transferase(Phosphotransferase) domain 1"/>
    <property type="match status" value="1"/>
</dbReference>
<evidence type="ECO:0000256" key="7">
    <source>
        <dbReference type="ARBA" id="ARBA00022692"/>
    </source>
</evidence>